<name>A0A0E9W4H5_ANGAN</name>
<proteinExistence type="predicted"/>
<reference evidence="1" key="1">
    <citation type="submission" date="2014-11" db="EMBL/GenBank/DDBJ databases">
        <authorList>
            <person name="Amaro Gonzalez C."/>
        </authorList>
    </citation>
    <scope>NUCLEOTIDE SEQUENCE</scope>
</reference>
<dbReference type="EMBL" id="GBXM01023345">
    <property type="protein sequence ID" value="JAH85232.1"/>
    <property type="molecule type" value="Transcribed_RNA"/>
</dbReference>
<sequence length="13" mass="1436">MCLIEQAIRSKSG</sequence>
<accession>A0A0E9W4H5</accession>
<organism evidence="1">
    <name type="scientific">Anguilla anguilla</name>
    <name type="common">European freshwater eel</name>
    <name type="synonym">Muraena anguilla</name>
    <dbReference type="NCBI Taxonomy" id="7936"/>
    <lineage>
        <taxon>Eukaryota</taxon>
        <taxon>Metazoa</taxon>
        <taxon>Chordata</taxon>
        <taxon>Craniata</taxon>
        <taxon>Vertebrata</taxon>
        <taxon>Euteleostomi</taxon>
        <taxon>Actinopterygii</taxon>
        <taxon>Neopterygii</taxon>
        <taxon>Teleostei</taxon>
        <taxon>Anguilliformes</taxon>
        <taxon>Anguillidae</taxon>
        <taxon>Anguilla</taxon>
    </lineage>
</organism>
<evidence type="ECO:0000313" key="1">
    <source>
        <dbReference type="EMBL" id="JAH85232.1"/>
    </source>
</evidence>
<reference evidence="1" key="2">
    <citation type="journal article" date="2015" name="Fish Shellfish Immunol.">
        <title>Early steps in the European eel (Anguilla anguilla)-Vibrio vulnificus interaction in the gills: Role of the RtxA13 toxin.</title>
        <authorList>
            <person name="Callol A."/>
            <person name="Pajuelo D."/>
            <person name="Ebbesson L."/>
            <person name="Teles M."/>
            <person name="MacKenzie S."/>
            <person name="Amaro C."/>
        </authorList>
    </citation>
    <scope>NUCLEOTIDE SEQUENCE</scope>
</reference>
<protein>
    <submittedName>
        <fullName evidence="1">Uncharacterized protein</fullName>
    </submittedName>
</protein>